<dbReference type="InterPro" id="IPR000387">
    <property type="entry name" value="Tyr_Pase_dom"/>
</dbReference>
<accession>A0A4T0WZR1</accession>
<dbReference type="Gene3D" id="3.90.190.10">
    <property type="entry name" value="Protein tyrosine phosphatase superfamily"/>
    <property type="match status" value="1"/>
</dbReference>
<dbReference type="PRINTS" id="PR01911">
    <property type="entry name" value="PFDSPHPHTASE"/>
</dbReference>
<comment type="catalytic activity">
    <reaction evidence="4">
        <text>5-diphospho-1D-myo-inositol 1,2,3,4,6-pentakisphosphate + H2O = 1D-myo-inositol hexakisphosphate + phosphate + H(+)</text>
        <dbReference type="Rhea" id="RHEA:22384"/>
        <dbReference type="ChEBI" id="CHEBI:15377"/>
        <dbReference type="ChEBI" id="CHEBI:15378"/>
        <dbReference type="ChEBI" id="CHEBI:43474"/>
        <dbReference type="ChEBI" id="CHEBI:58130"/>
        <dbReference type="ChEBI" id="CHEBI:58628"/>
        <dbReference type="EC" id="3.6.1.52"/>
    </reaction>
    <physiologicalReaction direction="left-to-right" evidence="4">
        <dbReference type="Rhea" id="RHEA:22385"/>
    </physiologicalReaction>
</comment>
<keyword evidence="2" id="KW-0378">Hydrolase</keyword>
<dbReference type="Proteomes" id="UP000307173">
    <property type="component" value="Unassembled WGS sequence"/>
</dbReference>
<feature type="domain" description="Tyrosine specific protein phosphatases" evidence="9">
    <location>
        <begin position="177"/>
        <end position="217"/>
    </location>
</feature>
<evidence type="ECO:0000256" key="7">
    <source>
        <dbReference type="ARBA" id="ARBA00048424"/>
    </source>
</evidence>
<dbReference type="STRING" id="52247.A0A4T0WZR1"/>
<proteinExistence type="inferred from homology"/>
<dbReference type="EC" id="3.6.1.52" evidence="1"/>
<dbReference type="SUPFAM" id="SSF52799">
    <property type="entry name" value="(Phosphotyrosine protein) phosphatases II"/>
    <property type="match status" value="1"/>
</dbReference>
<dbReference type="PANTHER" id="PTHR31126:SF48">
    <property type="entry name" value="INOSITOL PHOSPHATASE SIW14"/>
    <property type="match status" value="1"/>
</dbReference>
<comment type="catalytic activity">
    <reaction evidence="7">
        <text>6-diphospho-1D-myo-inositol pentakisphosphate + H2O = 1D-myo-inositol hexakisphosphate + phosphate + H(+)</text>
        <dbReference type="Rhea" id="RHEA:79703"/>
        <dbReference type="ChEBI" id="CHEBI:15377"/>
        <dbReference type="ChEBI" id="CHEBI:15378"/>
        <dbReference type="ChEBI" id="CHEBI:43474"/>
        <dbReference type="ChEBI" id="CHEBI:58130"/>
        <dbReference type="ChEBI" id="CHEBI:230534"/>
        <dbReference type="EC" id="3.6.1.52"/>
    </reaction>
    <physiologicalReaction direction="left-to-right" evidence="7">
        <dbReference type="Rhea" id="RHEA:79704"/>
    </physiologicalReaction>
</comment>
<dbReference type="GO" id="GO:0005737">
    <property type="term" value="C:cytoplasm"/>
    <property type="evidence" value="ECO:0007669"/>
    <property type="project" value="TreeGrafter"/>
</dbReference>
<dbReference type="FunFam" id="3.90.190.10:FF:000024">
    <property type="entry name" value="probable tyrosine-protein phosphatase At1g05000"/>
    <property type="match status" value="1"/>
</dbReference>
<comment type="similarity">
    <text evidence="3">Belongs to the protein-tyrosine phosphatase family. Atypical dual-specificity phosphatase Siw14-like subfamily.</text>
</comment>
<evidence type="ECO:0000256" key="3">
    <source>
        <dbReference type="ARBA" id="ARBA00044949"/>
    </source>
</evidence>
<dbReference type="PROSITE" id="PS50054">
    <property type="entry name" value="TYR_PHOSPHATASE_DUAL"/>
    <property type="match status" value="1"/>
</dbReference>
<dbReference type="GO" id="GO:0016791">
    <property type="term" value="F:phosphatase activity"/>
    <property type="evidence" value="ECO:0007669"/>
    <property type="project" value="InterPro"/>
</dbReference>
<feature type="domain" description="Tyrosine-protein phosphatase" evidence="8">
    <location>
        <begin position="114"/>
        <end position="263"/>
    </location>
</feature>
<evidence type="ECO:0000259" key="9">
    <source>
        <dbReference type="PROSITE" id="PS50056"/>
    </source>
</evidence>
<dbReference type="PROSITE" id="PS50056">
    <property type="entry name" value="TYR_PHOSPHATASE_2"/>
    <property type="match status" value="1"/>
</dbReference>
<dbReference type="InterPro" id="IPR020428">
    <property type="entry name" value="PFA-DSPs"/>
</dbReference>
<evidence type="ECO:0000313" key="10">
    <source>
        <dbReference type="EMBL" id="TID21175.1"/>
    </source>
</evidence>
<name>A0A4T0WZR1_9ASCO</name>
<dbReference type="EMBL" id="SELW01000553">
    <property type="protein sequence ID" value="TID21175.1"/>
    <property type="molecule type" value="Genomic_DNA"/>
</dbReference>
<dbReference type="Pfam" id="PF03162">
    <property type="entry name" value="Y_phosphatase2"/>
    <property type="match status" value="1"/>
</dbReference>
<evidence type="ECO:0000256" key="4">
    <source>
        <dbReference type="ARBA" id="ARBA00047342"/>
    </source>
</evidence>
<evidence type="ECO:0000256" key="6">
    <source>
        <dbReference type="ARBA" id="ARBA00047927"/>
    </source>
</evidence>
<evidence type="ECO:0000256" key="2">
    <source>
        <dbReference type="ARBA" id="ARBA00022801"/>
    </source>
</evidence>
<dbReference type="InterPro" id="IPR004861">
    <property type="entry name" value="Siw14-like"/>
</dbReference>
<dbReference type="OrthoDB" id="6375174at2759"/>
<evidence type="ECO:0000313" key="11">
    <source>
        <dbReference type="Proteomes" id="UP000307173"/>
    </source>
</evidence>
<evidence type="ECO:0000259" key="8">
    <source>
        <dbReference type="PROSITE" id="PS50054"/>
    </source>
</evidence>
<comment type="catalytic activity">
    <reaction evidence="5">
        <text>3,5-bis(diphospho)-1D-myo-inositol 1,2,4,6-tetrakisphosphate + H2O = 3-diphospho-1D-myo-inositol 1,2,4,5,6-pentakisphosphate + phosphate + 2 H(+)</text>
        <dbReference type="Rhea" id="RHEA:56312"/>
        <dbReference type="ChEBI" id="CHEBI:15377"/>
        <dbReference type="ChEBI" id="CHEBI:15378"/>
        <dbReference type="ChEBI" id="CHEBI:43474"/>
        <dbReference type="ChEBI" id="CHEBI:140372"/>
        <dbReference type="ChEBI" id="CHEBI:140374"/>
        <dbReference type="EC" id="3.6.1.52"/>
    </reaction>
    <physiologicalReaction direction="left-to-right" evidence="5">
        <dbReference type="Rhea" id="RHEA:56313"/>
    </physiologicalReaction>
</comment>
<gene>
    <name evidence="10" type="ORF">CANINC_003455</name>
</gene>
<comment type="catalytic activity">
    <reaction evidence="6">
        <text>1,5-bis(diphospho)-1D-myo-inositol 2,3,4,6-tetrakisphosphate + H2O = 1-diphospho-1D-myo-inositol 2,3,4,5,6-pentakisphosphate + phosphate + 2 H(+)</text>
        <dbReference type="Rhea" id="RHEA:79699"/>
        <dbReference type="ChEBI" id="CHEBI:15377"/>
        <dbReference type="ChEBI" id="CHEBI:15378"/>
        <dbReference type="ChEBI" id="CHEBI:43474"/>
        <dbReference type="ChEBI" id="CHEBI:74946"/>
        <dbReference type="ChEBI" id="CHEBI:77983"/>
        <dbReference type="EC" id="3.6.1.52"/>
    </reaction>
    <physiologicalReaction direction="left-to-right" evidence="6">
        <dbReference type="Rhea" id="RHEA:79700"/>
    </physiologicalReaction>
</comment>
<evidence type="ECO:0000256" key="1">
    <source>
        <dbReference type="ARBA" id="ARBA00012527"/>
    </source>
</evidence>
<dbReference type="InterPro" id="IPR029021">
    <property type="entry name" value="Prot-tyrosine_phosphatase-like"/>
</dbReference>
<sequence>MASMQYKIIDSDIFDFDSAESMLSVTRSEESHLIEYLNGEDEIEGTEEGDEAVYDRYIPTDSNIVEEYLRMINETDNDGTVINPKARYIERSGNDNCKIRLDKNIVGLYEPPENFSVVCKGIYRSSFPRIENFEFLKSLKLKSILCLIPEEYPIENKKFNEINGINFFQIGMSGNKEPFVKIKPELVTKAIKILINPENQPILVHCNRGKHRTGCVIGCIRKLQKWSHSMIFDEYRRFAYPKERPLDQTFIEIYKTEEVEEFIMDKGFCIEW</sequence>
<dbReference type="PROSITE" id="PS00383">
    <property type="entry name" value="TYR_PHOSPHATASE_1"/>
    <property type="match status" value="1"/>
</dbReference>
<keyword evidence="11" id="KW-1185">Reference proteome</keyword>
<dbReference type="GO" id="GO:0052840">
    <property type="term" value="F:inositol diphosphate tetrakisphosphate diphosphatase activity"/>
    <property type="evidence" value="ECO:0007669"/>
    <property type="project" value="TreeGrafter"/>
</dbReference>
<dbReference type="AlphaFoldDB" id="A0A4T0WZR1"/>
<reference evidence="10 11" key="1">
    <citation type="journal article" date="2019" name="Front. Genet.">
        <title>Whole-Genome Sequencing of the Opportunistic Yeast Pathogen Candida inconspicua Uncovers Its Hybrid Origin.</title>
        <authorList>
            <person name="Mixao V."/>
            <person name="Hansen A.P."/>
            <person name="Saus E."/>
            <person name="Boekhout T."/>
            <person name="Lass-Florl C."/>
            <person name="Gabaldon T."/>
        </authorList>
    </citation>
    <scope>NUCLEOTIDE SEQUENCE [LARGE SCALE GENOMIC DNA]</scope>
    <source>
        <strain evidence="10 11">CBS 180</strain>
    </source>
</reference>
<evidence type="ECO:0000256" key="5">
    <source>
        <dbReference type="ARBA" id="ARBA00047562"/>
    </source>
</evidence>
<dbReference type="CDD" id="cd14528">
    <property type="entry name" value="PFA-DSP_Siw14"/>
    <property type="match status" value="1"/>
</dbReference>
<dbReference type="InterPro" id="IPR016130">
    <property type="entry name" value="Tyr_Pase_AS"/>
</dbReference>
<dbReference type="InterPro" id="IPR020422">
    <property type="entry name" value="TYR_PHOSPHATASE_DUAL_dom"/>
</dbReference>
<comment type="caution">
    <text evidence="10">The sequence shown here is derived from an EMBL/GenBank/DDBJ whole genome shotgun (WGS) entry which is preliminary data.</text>
</comment>
<protein>
    <recommendedName>
        <fullName evidence="1">diphosphoinositol-polyphosphate diphosphatase</fullName>
        <ecNumber evidence="1">3.6.1.52</ecNumber>
    </recommendedName>
</protein>
<organism evidence="10 11">
    <name type="scientific">Pichia inconspicua</name>
    <dbReference type="NCBI Taxonomy" id="52247"/>
    <lineage>
        <taxon>Eukaryota</taxon>
        <taxon>Fungi</taxon>
        <taxon>Dikarya</taxon>
        <taxon>Ascomycota</taxon>
        <taxon>Saccharomycotina</taxon>
        <taxon>Pichiomycetes</taxon>
        <taxon>Pichiales</taxon>
        <taxon>Pichiaceae</taxon>
        <taxon>Pichia</taxon>
    </lineage>
</organism>
<dbReference type="PANTHER" id="PTHR31126">
    <property type="entry name" value="TYROSINE-PROTEIN PHOSPHATASE"/>
    <property type="match status" value="1"/>
</dbReference>